<evidence type="ECO:0000256" key="4">
    <source>
        <dbReference type="ARBA" id="ARBA00012961"/>
    </source>
</evidence>
<dbReference type="EMBL" id="DVFW01000047">
    <property type="protein sequence ID" value="HIQ81369.1"/>
    <property type="molecule type" value="Genomic_DNA"/>
</dbReference>
<organism evidence="15 16">
    <name type="scientific">Candidatus Scatavimonas merdigallinarum</name>
    <dbReference type="NCBI Taxonomy" id="2840914"/>
    <lineage>
        <taxon>Bacteria</taxon>
        <taxon>Bacillati</taxon>
        <taxon>Bacillota</taxon>
        <taxon>Clostridia</taxon>
        <taxon>Eubacteriales</taxon>
        <taxon>Oscillospiraceae</taxon>
        <taxon>Oscillospiraceae incertae sedis</taxon>
        <taxon>Candidatus Scatavimonas</taxon>
    </lineage>
</organism>
<comment type="catalytic activity">
    <reaction evidence="12 13">
        <text>GMP + ATP = GDP + ADP</text>
        <dbReference type="Rhea" id="RHEA:20780"/>
        <dbReference type="ChEBI" id="CHEBI:30616"/>
        <dbReference type="ChEBI" id="CHEBI:58115"/>
        <dbReference type="ChEBI" id="CHEBI:58189"/>
        <dbReference type="ChEBI" id="CHEBI:456216"/>
        <dbReference type="EC" id="2.7.4.8"/>
    </reaction>
</comment>
<evidence type="ECO:0000256" key="8">
    <source>
        <dbReference type="ARBA" id="ARBA00022741"/>
    </source>
</evidence>
<protein>
    <recommendedName>
        <fullName evidence="5 13">Guanylate kinase</fullName>
        <ecNumber evidence="4 13">2.7.4.8</ecNumber>
    </recommendedName>
    <alternativeName>
        <fullName evidence="11 13">GMP kinase</fullName>
    </alternativeName>
</protein>
<accession>A0A9D0ZJE7</accession>
<dbReference type="PROSITE" id="PS50052">
    <property type="entry name" value="GUANYLATE_KINASE_2"/>
    <property type="match status" value="1"/>
</dbReference>
<dbReference type="PANTHER" id="PTHR23117:SF13">
    <property type="entry name" value="GUANYLATE KINASE"/>
    <property type="match status" value="1"/>
</dbReference>
<keyword evidence="6 13" id="KW-0963">Cytoplasm</keyword>
<comment type="subcellular location">
    <subcellularLocation>
        <location evidence="2 13">Cytoplasm</location>
    </subcellularLocation>
</comment>
<keyword evidence="10 13" id="KW-0067">ATP-binding</keyword>
<dbReference type="InterPro" id="IPR017665">
    <property type="entry name" value="Guanylate_kinase"/>
</dbReference>
<evidence type="ECO:0000256" key="3">
    <source>
        <dbReference type="ARBA" id="ARBA00005790"/>
    </source>
</evidence>
<keyword evidence="9 13" id="KW-0418">Kinase</keyword>
<reference evidence="15" key="1">
    <citation type="submission" date="2020-10" db="EMBL/GenBank/DDBJ databases">
        <authorList>
            <person name="Gilroy R."/>
        </authorList>
    </citation>
    <scope>NUCLEOTIDE SEQUENCE</scope>
    <source>
        <strain evidence="15">ChiSjej1B19-3389</strain>
    </source>
</reference>
<evidence type="ECO:0000256" key="5">
    <source>
        <dbReference type="ARBA" id="ARBA00016296"/>
    </source>
</evidence>
<feature type="domain" description="Guanylate kinase-like" evidence="14">
    <location>
        <begin position="6"/>
        <end position="184"/>
    </location>
</feature>
<evidence type="ECO:0000256" key="11">
    <source>
        <dbReference type="ARBA" id="ARBA00030128"/>
    </source>
</evidence>
<keyword evidence="8 13" id="KW-0547">Nucleotide-binding</keyword>
<comment type="function">
    <text evidence="1 13">Essential for recycling GMP and indirectly, cGMP.</text>
</comment>
<evidence type="ECO:0000256" key="1">
    <source>
        <dbReference type="ARBA" id="ARBA00003531"/>
    </source>
</evidence>
<dbReference type="PROSITE" id="PS00856">
    <property type="entry name" value="GUANYLATE_KINASE_1"/>
    <property type="match status" value="1"/>
</dbReference>
<dbReference type="InterPro" id="IPR008144">
    <property type="entry name" value="Guanylate_kin-like_dom"/>
</dbReference>
<proteinExistence type="inferred from homology"/>
<gene>
    <name evidence="13 15" type="primary">gmk</name>
    <name evidence="15" type="ORF">IAD32_08840</name>
</gene>
<dbReference type="Proteomes" id="UP000886787">
    <property type="component" value="Unassembled WGS sequence"/>
</dbReference>
<dbReference type="HAMAP" id="MF_00328">
    <property type="entry name" value="Guanylate_kinase"/>
    <property type="match status" value="1"/>
</dbReference>
<dbReference type="Gene3D" id="3.30.63.10">
    <property type="entry name" value="Guanylate Kinase phosphate binding domain"/>
    <property type="match status" value="1"/>
</dbReference>
<dbReference type="Pfam" id="PF00625">
    <property type="entry name" value="Guanylate_kin"/>
    <property type="match status" value="1"/>
</dbReference>
<dbReference type="Gene3D" id="3.40.50.300">
    <property type="entry name" value="P-loop containing nucleotide triphosphate hydrolases"/>
    <property type="match status" value="1"/>
</dbReference>
<dbReference type="InterPro" id="IPR020590">
    <property type="entry name" value="Guanylate_kinase_CS"/>
</dbReference>
<evidence type="ECO:0000256" key="6">
    <source>
        <dbReference type="ARBA" id="ARBA00022490"/>
    </source>
</evidence>
<dbReference type="PANTHER" id="PTHR23117">
    <property type="entry name" value="GUANYLATE KINASE-RELATED"/>
    <property type="match status" value="1"/>
</dbReference>
<dbReference type="InterPro" id="IPR027417">
    <property type="entry name" value="P-loop_NTPase"/>
</dbReference>
<evidence type="ECO:0000256" key="13">
    <source>
        <dbReference type="HAMAP-Rule" id="MF_00328"/>
    </source>
</evidence>
<evidence type="ECO:0000259" key="14">
    <source>
        <dbReference type="PROSITE" id="PS50052"/>
    </source>
</evidence>
<dbReference type="GO" id="GO:0005524">
    <property type="term" value="F:ATP binding"/>
    <property type="evidence" value="ECO:0007669"/>
    <property type="project" value="UniProtKB-UniRule"/>
</dbReference>
<evidence type="ECO:0000313" key="16">
    <source>
        <dbReference type="Proteomes" id="UP000886787"/>
    </source>
</evidence>
<reference evidence="15" key="2">
    <citation type="journal article" date="2021" name="PeerJ">
        <title>Extensive microbial diversity within the chicken gut microbiome revealed by metagenomics and culture.</title>
        <authorList>
            <person name="Gilroy R."/>
            <person name="Ravi A."/>
            <person name="Getino M."/>
            <person name="Pursley I."/>
            <person name="Horton D.L."/>
            <person name="Alikhan N.F."/>
            <person name="Baker D."/>
            <person name="Gharbi K."/>
            <person name="Hall N."/>
            <person name="Watson M."/>
            <person name="Adriaenssens E.M."/>
            <person name="Foster-Nyarko E."/>
            <person name="Jarju S."/>
            <person name="Secka A."/>
            <person name="Antonio M."/>
            <person name="Oren A."/>
            <person name="Chaudhuri R.R."/>
            <person name="La Ragione R."/>
            <person name="Hildebrand F."/>
            <person name="Pallen M.J."/>
        </authorList>
    </citation>
    <scope>NUCLEOTIDE SEQUENCE</scope>
    <source>
        <strain evidence="15">ChiSjej1B19-3389</strain>
    </source>
</reference>
<evidence type="ECO:0000256" key="7">
    <source>
        <dbReference type="ARBA" id="ARBA00022679"/>
    </source>
</evidence>
<dbReference type="EC" id="2.7.4.8" evidence="4 13"/>
<name>A0A9D0ZJE7_9FIRM</name>
<evidence type="ECO:0000256" key="9">
    <source>
        <dbReference type="ARBA" id="ARBA00022777"/>
    </source>
</evidence>
<sequence length="208" mass="23320">MPKQKGLLVVLSGPSGAGKGTVVKELLKASDKIRLSVSATTRNPRVGEKNGREYFFTTQKDFETMIDRGEVLEYACYCGNYYGTPKKYVDEQLACGNDVILEIEVQGGGQVREKCPDAVSVFLIPKSFAVLADRLRGRGTEDEQTVRRRLDAALQEIRQAEDYDYVVINDVLDDCVQDILCILRSEKNKTVKMKNFIKEVLADAQTIR</sequence>
<keyword evidence="7 13" id="KW-0808">Transferase</keyword>
<dbReference type="GO" id="GO:0005829">
    <property type="term" value="C:cytosol"/>
    <property type="evidence" value="ECO:0007669"/>
    <property type="project" value="TreeGrafter"/>
</dbReference>
<dbReference type="InterPro" id="IPR008145">
    <property type="entry name" value="GK/Ca_channel_bsu"/>
</dbReference>
<dbReference type="SMART" id="SM00072">
    <property type="entry name" value="GuKc"/>
    <property type="match status" value="1"/>
</dbReference>
<evidence type="ECO:0000256" key="10">
    <source>
        <dbReference type="ARBA" id="ARBA00022840"/>
    </source>
</evidence>
<dbReference type="SUPFAM" id="SSF52540">
    <property type="entry name" value="P-loop containing nucleoside triphosphate hydrolases"/>
    <property type="match status" value="1"/>
</dbReference>
<comment type="caution">
    <text evidence="15">The sequence shown here is derived from an EMBL/GenBank/DDBJ whole genome shotgun (WGS) entry which is preliminary data.</text>
</comment>
<dbReference type="CDD" id="cd00071">
    <property type="entry name" value="GMPK"/>
    <property type="match status" value="1"/>
</dbReference>
<evidence type="ECO:0000256" key="12">
    <source>
        <dbReference type="ARBA" id="ARBA00048594"/>
    </source>
</evidence>
<evidence type="ECO:0000256" key="2">
    <source>
        <dbReference type="ARBA" id="ARBA00004496"/>
    </source>
</evidence>
<dbReference type="GO" id="GO:0004385">
    <property type="term" value="F:GMP kinase activity"/>
    <property type="evidence" value="ECO:0007669"/>
    <property type="project" value="UniProtKB-UniRule"/>
</dbReference>
<comment type="similarity">
    <text evidence="3 13">Belongs to the guanylate kinase family.</text>
</comment>
<dbReference type="AlphaFoldDB" id="A0A9D0ZJE7"/>
<evidence type="ECO:0000313" key="15">
    <source>
        <dbReference type="EMBL" id="HIQ81369.1"/>
    </source>
</evidence>
<dbReference type="FunFam" id="3.30.63.10:FF:000005">
    <property type="entry name" value="Guanylate kinase"/>
    <property type="match status" value="1"/>
</dbReference>
<feature type="binding site" evidence="13">
    <location>
        <begin position="13"/>
        <end position="20"/>
    </location>
    <ligand>
        <name>ATP</name>
        <dbReference type="ChEBI" id="CHEBI:30616"/>
    </ligand>
</feature>
<dbReference type="NCBIfam" id="TIGR03263">
    <property type="entry name" value="guanyl_kin"/>
    <property type="match status" value="1"/>
</dbReference>